<dbReference type="SUPFAM" id="SSF52540">
    <property type="entry name" value="P-loop containing nucleoside triphosphate hydrolases"/>
    <property type="match status" value="1"/>
</dbReference>
<comment type="caution">
    <text evidence="5">The sequence shown here is derived from an EMBL/GenBank/DDBJ whole genome shotgun (WGS) entry which is preliminary data.</text>
</comment>
<dbReference type="InterPro" id="IPR011047">
    <property type="entry name" value="Quinoprotein_ADH-like_sf"/>
</dbReference>
<dbReference type="Pfam" id="PF24883">
    <property type="entry name" value="NPHP3_N"/>
    <property type="match status" value="1"/>
</dbReference>
<accession>A0A2R6Q7F2</accession>
<dbReference type="InterPro" id="IPR056884">
    <property type="entry name" value="NPHP3-like_N"/>
</dbReference>
<organism evidence="5 6">
    <name type="scientific">Hermanssonia centrifuga</name>
    <dbReference type="NCBI Taxonomy" id="98765"/>
    <lineage>
        <taxon>Eukaryota</taxon>
        <taxon>Fungi</taxon>
        <taxon>Dikarya</taxon>
        <taxon>Basidiomycota</taxon>
        <taxon>Agaricomycotina</taxon>
        <taxon>Agaricomycetes</taxon>
        <taxon>Polyporales</taxon>
        <taxon>Meruliaceae</taxon>
        <taxon>Hermanssonia</taxon>
    </lineage>
</organism>
<evidence type="ECO:0000256" key="1">
    <source>
        <dbReference type="ARBA" id="ARBA00022574"/>
    </source>
</evidence>
<dbReference type="PANTHER" id="PTHR19848">
    <property type="entry name" value="WD40 REPEAT PROTEIN"/>
    <property type="match status" value="1"/>
</dbReference>
<dbReference type="InterPro" id="IPR007111">
    <property type="entry name" value="NACHT_NTPase"/>
</dbReference>
<dbReference type="InterPro" id="IPR015943">
    <property type="entry name" value="WD40/YVTN_repeat-like_dom_sf"/>
</dbReference>
<evidence type="ECO:0000256" key="3">
    <source>
        <dbReference type="PROSITE-ProRule" id="PRU00221"/>
    </source>
</evidence>
<keyword evidence="1 3" id="KW-0853">WD repeat</keyword>
<dbReference type="EMBL" id="MLYV02000387">
    <property type="protein sequence ID" value="PSS03508.1"/>
    <property type="molecule type" value="Genomic_DNA"/>
</dbReference>
<evidence type="ECO:0000313" key="5">
    <source>
        <dbReference type="EMBL" id="PSS03508.1"/>
    </source>
</evidence>
<gene>
    <name evidence="5" type="ORF">PHLCEN_2v3989</name>
</gene>
<sequence length="1203" mass="131592">MDSFYSIVGKDLMSRLGGGGSSSLIAILQRISVMTMECCSFIQLYISNLNASGFVAGALKNSVSSNNDRIETYCNIFDSLQQDFRDAIRVDTHHIVERMGTYFLADELSFGRENLTLILTAEYASLGDMPHVKGASLNAEGSCLEGTRKDILGVVSKWISKSPGRQPILLLTGEAGTGKSAIACSVAVEFAALGCSFGFKRGIEERCNPLNLFPTIARDLAHFDDSFRRALCAGVGNDKALQTTSSLELQFQHFITNPMAGISRPILVVIDALDECGDAKNRAQRVALLKLLATPGKLPPNLRFLITSRPESDICSHFEDPNEHYIITKRMNKIPIESTSEDITLYIRTRLITDFHSKLEGIDEACCQPLAHASQGLFQWAFVACDQIAYPPTGRKPREQYKRLVQSSSGVGQDKLLDGLYLEVLRSLFAEDNEEGTIRFKSVLAVVLAPFEPLTMTGIKAMHETLKPSDDDYDAGDILQHLGSLLSGVNDRDVPIRPLHISFRDFLTDEKRSHGFFVDEAGAQHSLGLASLRTMIKILRFNICKLESSYLLNDEIPDLQKRIDENIPSHLSYSCRFWARHLDIASTNGRIANPDVRRLLKAFVDENILFWLEVLSILGGVSPASPALATTAQVLKLDKSQPSNDNLIGCINDIQTFVDVFAQPMSQSAPHIYISAVPFSPRGSWISKQYLPRLSRTPRVCNPPEHWPASQGVIQHSDEIWNIAISTDGARIAGACGYFGVLIWDTRTGLLNSSLSNCGGSALHVAFSADGARVAYARRKGTIGVWDTESGRNWTIAVSIFGPESNDDVGCLTFSPDGRKLIAGSVFGTVGIWDTSSGDASGAILYQSIMKCRFECISFLSHGGALACGYKKNTIEVCKWDATTLQLTEQPLHIEAESSVSAVGVSFDGRHVAAGLEDDTICLWGLPEGTPVGISVSVCSRTEGRVCWIAFSQDGSRFASAGFSGTVDVWEITPTGPVLEVSLQGHTEAVQGLAYSPDGRHLFSCSFDRTIRKWDAHSTNTPDPIIPQSTSSIAGVHISHDGTRIASVSRDGTVRLWDGASGTAIGSPSRLPTRELDEGIYHSAMSRDGTRIMAVSRGMVRLLDFKGCKQTERRIELDTDYESTGVFSADGSRIYITSWNRIYPIDVDTMEEAPDSSTGKAFPVKRFYGPPVISADGAQFAVLSWDTDETVRLRILDSQTVEE</sequence>
<dbReference type="PROSITE" id="PS50294">
    <property type="entry name" value="WD_REPEATS_REGION"/>
    <property type="match status" value="2"/>
</dbReference>
<dbReference type="SUPFAM" id="SSF82171">
    <property type="entry name" value="DPP6 N-terminal domain-like"/>
    <property type="match status" value="1"/>
</dbReference>
<evidence type="ECO:0000259" key="4">
    <source>
        <dbReference type="PROSITE" id="PS50837"/>
    </source>
</evidence>
<name>A0A2R6Q7F2_9APHY</name>
<dbReference type="PROSITE" id="PS50082">
    <property type="entry name" value="WD_REPEATS_2"/>
    <property type="match status" value="3"/>
</dbReference>
<evidence type="ECO:0000313" key="6">
    <source>
        <dbReference type="Proteomes" id="UP000186601"/>
    </source>
</evidence>
<dbReference type="CDD" id="cd00200">
    <property type="entry name" value="WD40"/>
    <property type="match status" value="1"/>
</dbReference>
<dbReference type="InterPro" id="IPR001680">
    <property type="entry name" value="WD40_rpt"/>
</dbReference>
<feature type="repeat" description="WD" evidence="3">
    <location>
        <begin position="802"/>
        <end position="843"/>
    </location>
</feature>
<dbReference type="PANTHER" id="PTHR19848:SF8">
    <property type="entry name" value="F-BOX AND WD REPEAT DOMAIN CONTAINING 7"/>
    <property type="match status" value="1"/>
</dbReference>
<dbReference type="Gene3D" id="3.40.50.300">
    <property type="entry name" value="P-loop containing nucleotide triphosphate hydrolases"/>
    <property type="match status" value="1"/>
</dbReference>
<reference evidence="5 6" key="1">
    <citation type="submission" date="2018-02" db="EMBL/GenBank/DDBJ databases">
        <title>Genome sequence of the basidiomycete white-rot fungus Phlebia centrifuga.</title>
        <authorList>
            <person name="Granchi Z."/>
            <person name="Peng M."/>
            <person name="de Vries R.P."/>
            <person name="Hilden K."/>
            <person name="Makela M.R."/>
            <person name="Grigoriev I."/>
            <person name="Riley R."/>
        </authorList>
    </citation>
    <scope>NUCLEOTIDE SEQUENCE [LARGE SCALE GENOMIC DNA]</scope>
    <source>
        <strain evidence="5 6">FBCC195</strain>
    </source>
</reference>
<dbReference type="Proteomes" id="UP000186601">
    <property type="component" value="Unassembled WGS sequence"/>
</dbReference>
<feature type="repeat" description="WD" evidence="3">
    <location>
        <begin position="983"/>
        <end position="1024"/>
    </location>
</feature>
<dbReference type="SUPFAM" id="SSF50998">
    <property type="entry name" value="Quinoprotein alcohol dehydrogenase-like"/>
    <property type="match status" value="1"/>
</dbReference>
<dbReference type="InterPro" id="IPR027417">
    <property type="entry name" value="P-loop_NTPase"/>
</dbReference>
<evidence type="ECO:0000256" key="2">
    <source>
        <dbReference type="ARBA" id="ARBA00022737"/>
    </source>
</evidence>
<keyword evidence="2" id="KW-0677">Repeat</keyword>
<dbReference type="SMART" id="SM00320">
    <property type="entry name" value="WD40"/>
    <property type="match status" value="7"/>
</dbReference>
<dbReference type="OrthoDB" id="2804352at2759"/>
<keyword evidence="6" id="KW-1185">Reference proteome</keyword>
<dbReference type="Gene3D" id="2.130.10.10">
    <property type="entry name" value="YVTN repeat-like/Quinoprotein amine dehydrogenase"/>
    <property type="match status" value="3"/>
</dbReference>
<proteinExistence type="predicted"/>
<feature type="non-terminal residue" evidence="5">
    <location>
        <position position="1203"/>
    </location>
</feature>
<feature type="domain" description="NACHT" evidence="4">
    <location>
        <begin position="167"/>
        <end position="312"/>
    </location>
</feature>
<dbReference type="STRING" id="98765.A0A2R6Q7F2"/>
<dbReference type="AlphaFoldDB" id="A0A2R6Q7F2"/>
<feature type="repeat" description="WD" evidence="3">
    <location>
        <begin position="1026"/>
        <end position="1067"/>
    </location>
</feature>
<protein>
    <recommendedName>
        <fullName evidence="4">NACHT domain-containing protein</fullName>
    </recommendedName>
</protein>
<dbReference type="PROSITE" id="PS50837">
    <property type="entry name" value="NACHT"/>
    <property type="match status" value="1"/>
</dbReference>
<dbReference type="Pfam" id="PF00400">
    <property type="entry name" value="WD40"/>
    <property type="match status" value="5"/>
</dbReference>